<evidence type="ECO:0000313" key="3">
    <source>
        <dbReference type="Proteomes" id="UP000278006"/>
    </source>
</evidence>
<evidence type="ECO:0000256" key="1">
    <source>
        <dbReference type="SAM" id="Phobius"/>
    </source>
</evidence>
<dbReference type="Proteomes" id="UP000278006">
    <property type="component" value="Unassembled WGS sequence"/>
</dbReference>
<sequence length="165" mass="18175">MPGRHHAPALHYPVQRSRRLGVLLLACSSASLMALLAWIWPRISAASASETAPMVLAMLLWLLGSVAIARQWRRSPHGTLCWTGHGWQWIDGSAATGHDCIPTLAWDWQHAMLLRCQHATTDAAANAATTPLPQWLWLERQTAPARWPALRRAVYSHADGAEPAA</sequence>
<organism evidence="2 3">
    <name type="scientific">Corticibacter populi</name>
    <dbReference type="NCBI Taxonomy" id="1550736"/>
    <lineage>
        <taxon>Bacteria</taxon>
        <taxon>Pseudomonadati</taxon>
        <taxon>Pseudomonadota</taxon>
        <taxon>Betaproteobacteria</taxon>
        <taxon>Burkholderiales</taxon>
        <taxon>Comamonadaceae</taxon>
        <taxon>Corticibacter</taxon>
    </lineage>
</organism>
<reference evidence="2 3" key="1">
    <citation type="submission" date="2018-10" db="EMBL/GenBank/DDBJ databases">
        <title>Draft genome of Cortibacter populi DSM10536.</title>
        <authorList>
            <person name="Bernier A.-M."/>
            <person name="Bernard K."/>
        </authorList>
    </citation>
    <scope>NUCLEOTIDE SEQUENCE [LARGE SCALE GENOMIC DNA]</scope>
    <source>
        <strain evidence="2 3">DSM 105136</strain>
    </source>
</reference>
<keyword evidence="1" id="KW-0812">Transmembrane</keyword>
<evidence type="ECO:0008006" key="4">
    <source>
        <dbReference type="Google" id="ProtNLM"/>
    </source>
</evidence>
<keyword evidence="1" id="KW-0472">Membrane</keyword>
<keyword evidence="3" id="KW-1185">Reference proteome</keyword>
<proteinExistence type="predicted"/>
<feature type="transmembrane region" description="Helical" evidence="1">
    <location>
        <begin position="20"/>
        <end position="40"/>
    </location>
</feature>
<evidence type="ECO:0000313" key="2">
    <source>
        <dbReference type="EMBL" id="RMX02990.1"/>
    </source>
</evidence>
<gene>
    <name evidence="2" type="ORF">D8I35_17595</name>
</gene>
<keyword evidence="1" id="KW-1133">Transmembrane helix</keyword>
<feature type="transmembrane region" description="Helical" evidence="1">
    <location>
        <begin position="52"/>
        <end position="69"/>
    </location>
</feature>
<name>A0A3M6QIS4_9BURK</name>
<protein>
    <recommendedName>
        <fullName evidence="4">Toxin CptA</fullName>
    </recommendedName>
</protein>
<dbReference type="AlphaFoldDB" id="A0A3M6QIS4"/>
<comment type="caution">
    <text evidence="2">The sequence shown here is derived from an EMBL/GenBank/DDBJ whole genome shotgun (WGS) entry which is preliminary data.</text>
</comment>
<dbReference type="RefSeq" id="WP_122231768.1">
    <property type="nucleotide sequence ID" value="NZ_RDQO01000007.1"/>
</dbReference>
<dbReference type="EMBL" id="RDQO01000007">
    <property type="protein sequence ID" value="RMX02990.1"/>
    <property type="molecule type" value="Genomic_DNA"/>
</dbReference>
<accession>A0A3M6QIS4</accession>